<feature type="compositionally biased region" description="Polar residues" evidence="1">
    <location>
        <begin position="960"/>
        <end position="1007"/>
    </location>
</feature>
<feature type="compositionally biased region" description="Polar residues" evidence="1">
    <location>
        <begin position="427"/>
        <end position="446"/>
    </location>
</feature>
<feature type="compositionally biased region" description="Polar residues" evidence="1">
    <location>
        <begin position="1"/>
        <end position="11"/>
    </location>
</feature>
<feature type="compositionally biased region" description="Polar residues" evidence="1">
    <location>
        <begin position="781"/>
        <end position="797"/>
    </location>
</feature>
<evidence type="ECO:0000313" key="3">
    <source>
        <dbReference type="Proteomes" id="UP001211065"/>
    </source>
</evidence>
<comment type="caution">
    <text evidence="2">The sequence shown here is derived from an EMBL/GenBank/DDBJ whole genome shotgun (WGS) entry which is preliminary data.</text>
</comment>
<feature type="compositionally biased region" description="Polar residues" evidence="1">
    <location>
        <begin position="719"/>
        <end position="737"/>
    </location>
</feature>
<evidence type="ECO:0000256" key="1">
    <source>
        <dbReference type="SAM" id="MobiDB-lite"/>
    </source>
</evidence>
<feature type="compositionally biased region" description="Basic and acidic residues" evidence="1">
    <location>
        <begin position="896"/>
        <end position="906"/>
    </location>
</feature>
<feature type="compositionally biased region" description="Low complexity" evidence="1">
    <location>
        <begin position="1128"/>
        <end position="1142"/>
    </location>
</feature>
<organism evidence="2 3">
    <name type="scientific">Clydaea vesicula</name>
    <dbReference type="NCBI Taxonomy" id="447962"/>
    <lineage>
        <taxon>Eukaryota</taxon>
        <taxon>Fungi</taxon>
        <taxon>Fungi incertae sedis</taxon>
        <taxon>Chytridiomycota</taxon>
        <taxon>Chytridiomycota incertae sedis</taxon>
        <taxon>Chytridiomycetes</taxon>
        <taxon>Lobulomycetales</taxon>
        <taxon>Lobulomycetaceae</taxon>
        <taxon>Clydaea</taxon>
    </lineage>
</organism>
<dbReference type="Proteomes" id="UP001211065">
    <property type="component" value="Unassembled WGS sequence"/>
</dbReference>
<feature type="region of interest" description="Disordered" evidence="1">
    <location>
        <begin position="714"/>
        <end position="797"/>
    </location>
</feature>
<feature type="compositionally biased region" description="Polar residues" evidence="1">
    <location>
        <begin position="665"/>
        <end position="681"/>
    </location>
</feature>
<feature type="compositionally biased region" description="Polar residues" evidence="1">
    <location>
        <begin position="748"/>
        <end position="758"/>
    </location>
</feature>
<feature type="region of interest" description="Disordered" evidence="1">
    <location>
        <begin position="1052"/>
        <end position="1178"/>
    </location>
</feature>
<feature type="region of interest" description="Disordered" evidence="1">
    <location>
        <begin position="386"/>
        <end position="456"/>
    </location>
</feature>
<name>A0AAD5XUT7_9FUNG</name>
<reference evidence="2" key="1">
    <citation type="submission" date="2020-05" db="EMBL/GenBank/DDBJ databases">
        <title>Phylogenomic resolution of chytrid fungi.</title>
        <authorList>
            <person name="Stajich J.E."/>
            <person name="Amses K."/>
            <person name="Simmons R."/>
            <person name="Seto K."/>
            <person name="Myers J."/>
            <person name="Bonds A."/>
            <person name="Quandt C.A."/>
            <person name="Barry K."/>
            <person name="Liu P."/>
            <person name="Grigoriev I."/>
            <person name="Longcore J.E."/>
            <person name="James T.Y."/>
        </authorList>
    </citation>
    <scope>NUCLEOTIDE SEQUENCE</scope>
    <source>
        <strain evidence="2">JEL0476</strain>
    </source>
</reference>
<feature type="region of interest" description="Disordered" evidence="1">
    <location>
        <begin position="830"/>
        <end position="926"/>
    </location>
</feature>
<feature type="compositionally biased region" description="Low complexity" evidence="1">
    <location>
        <begin position="847"/>
        <end position="857"/>
    </location>
</feature>
<accession>A0AAD5XUT7</accession>
<feature type="compositionally biased region" description="Basic and acidic residues" evidence="1">
    <location>
        <begin position="859"/>
        <end position="875"/>
    </location>
</feature>
<dbReference type="AlphaFoldDB" id="A0AAD5XUT7"/>
<feature type="region of interest" description="Disordered" evidence="1">
    <location>
        <begin position="938"/>
        <end position="1033"/>
    </location>
</feature>
<dbReference type="EMBL" id="JADGJW010000453">
    <property type="protein sequence ID" value="KAJ3216915.1"/>
    <property type="molecule type" value="Genomic_DNA"/>
</dbReference>
<keyword evidence="3" id="KW-1185">Reference proteome</keyword>
<evidence type="ECO:0000313" key="2">
    <source>
        <dbReference type="EMBL" id="KAJ3216915.1"/>
    </source>
</evidence>
<feature type="region of interest" description="Disordered" evidence="1">
    <location>
        <begin position="1"/>
        <end position="50"/>
    </location>
</feature>
<feature type="compositionally biased region" description="Basic and acidic residues" evidence="1">
    <location>
        <begin position="1169"/>
        <end position="1178"/>
    </location>
</feature>
<feature type="compositionally biased region" description="Basic and acidic residues" evidence="1">
    <location>
        <begin position="406"/>
        <end position="426"/>
    </location>
</feature>
<feature type="region of interest" description="Disordered" evidence="1">
    <location>
        <begin position="303"/>
        <end position="352"/>
    </location>
</feature>
<feature type="compositionally biased region" description="Polar residues" evidence="1">
    <location>
        <begin position="388"/>
        <end position="405"/>
    </location>
</feature>
<sequence>MGEEVSTSEFQSAFKEPLSISSPPQPSDTHIPKINFNDTHGHEKRATKKATYTLPPKDRLALRKRERNYDLNLVMPVNYNMPPYEPLLDEYLEDYFESKQNKKHLLKLGLIDKQGHLVDAKTFKYNQIRLDKKEYETKILKLHDAKELDRDIEVKIFKDQLLKPNRSSKFTHLKQVKNYFPYPDFLSSYPITMYRTAILYSEGAIKSKLKAQKLRPHARVHKTSYPNVNEFENEIDEQGCEDMEEETVSVADQEEFDETFFNANDGVEWTDNERTIVKTMAGQIRKLGGDVYEVLPSLVSKKQSSGDQALIRPKSARPSRTAQFPVGEFSDASSASAYSEDFNKQEKSTVDASTYSELEAAIKLEAAPKIENTEDGAHPYKELAEGSTAHQSNNPENEQPPSFMQETHENMSCREVDSWDPEKDNSSNKFQNEAQADSTFEQTENQNHSKKASTHSLVDPVAMPVFSNASTRKHSVVSVSEILPKSKTMSRAMSSSSISSLQKKVLVKNLKNSQNELRKSNLELGSQSEIKIISGHKSENMSKSNFQDNFKNLLSKTGSTTSVIRDVHPSLESSVDQAAENTATDCVDILLSLEKSMKVETSQSNIEEILYETDTASKSPSHANSTSLIEEEMDFHHSPKIGSKQPSHVESSHSLHQILMNDQVRSSGASKISSRVGSSHTLPAPFETNHKNGEEMGEEFSEVAQSLVVVSNKEKDLTKTTSQANVKSAKNSNQHSKQVSENKVEGKSLSTSRTQSQIKIEKTLSKSSSKGSVTAVKDNEATISHSNSQRSIKNVDDQINNEGPVALSETKSKASLRDSITVADNTIAKKSSEVSLRSPQTSEALISKKNSSASLKKSASRESTKMPSFDKEKSRTSIKSANTDHDVKSNAILSKENSRMSAEELKNAAFSKKNSSTSLKKEATDEKVMASFEKEYSYSSIRNDSSNSQNQQSISKKNSTASLQKSSSQINHQNPTPLSKKSSNRSITIQQDSVSPRHSTTLVNKTISSSQSRSSLSQEVHSPLSKKNSSVSITKSLSAEEKVTVLSKKNSLVGVDGPNFNETSTTLSKSNSNSGLSMVQNNGSITKTDEEILPSDAKSRRSSSNSLREKQGSIKSASRTGSVGAFAKSSKGGSRTSSRLSLIQKAYDIHPELPNSEKHSRRGSNKSISQKEETSSST</sequence>
<feature type="compositionally biased region" description="Polar residues" evidence="1">
    <location>
        <begin position="833"/>
        <end position="844"/>
    </location>
</feature>
<proteinExistence type="predicted"/>
<feature type="compositionally biased region" description="Low complexity" evidence="1">
    <location>
        <begin position="1063"/>
        <end position="1077"/>
    </location>
</feature>
<feature type="compositionally biased region" description="Low complexity" evidence="1">
    <location>
        <begin position="938"/>
        <end position="959"/>
    </location>
</feature>
<feature type="compositionally biased region" description="Low complexity" evidence="1">
    <location>
        <begin position="330"/>
        <end position="339"/>
    </location>
</feature>
<feature type="region of interest" description="Disordered" evidence="1">
    <location>
        <begin position="665"/>
        <end position="700"/>
    </location>
</feature>
<feature type="compositionally biased region" description="Low complexity" evidence="1">
    <location>
        <begin position="1008"/>
        <end position="1018"/>
    </location>
</feature>
<protein>
    <submittedName>
        <fullName evidence="2">Uncharacterized protein</fullName>
    </submittedName>
</protein>
<feature type="compositionally biased region" description="Basic and acidic residues" evidence="1">
    <location>
        <begin position="1147"/>
        <end position="1158"/>
    </location>
</feature>
<gene>
    <name evidence="2" type="ORF">HK099_005678</name>
</gene>